<dbReference type="GO" id="GO:1990533">
    <property type="term" value="C:Dom34-Hbs1 complex"/>
    <property type="evidence" value="ECO:0007669"/>
    <property type="project" value="UniProtKB-ARBA"/>
</dbReference>
<dbReference type="Gene3D" id="2.40.30.10">
    <property type="entry name" value="Translation factors"/>
    <property type="match status" value="2"/>
</dbReference>
<dbReference type="SUPFAM" id="SSF50465">
    <property type="entry name" value="EF-Tu/eEF-1alpha/eIF2-gamma C-terminal domain"/>
    <property type="match status" value="1"/>
</dbReference>
<dbReference type="FunFam" id="3.40.50.300:FF:000204">
    <property type="entry name" value="Translation elongation factor Tu"/>
    <property type="match status" value="1"/>
</dbReference>
<reference evidence="12" key="1">
    <citation type="submission" date="2023-08" db="EMBL/GenBank/DDBJ databases">
        <title>Black Yeasts Isolated from many extreme environments.</title>
        <authorList>
            <person name="Coleine C."/>
            <person name="Stajich J.E."/>
            <person name="Selbmann L."/>
        </authorList>
    </citation>
    <scope>NUCLEOTIDE SEQUENCE</scope>
    <source>
        <strain evidence="12">CCFEE 5810</strain>
    </source>
</reference>
<comment type="caution">
    <text evidence="12">The sequence shown here is derived from an EMBL/GenBank/DDBJ whole genome shotgun (WGS) entry which is preliminary data.</text>
</comment>
<evidence type="ECO:0000256" key="5">
    <source>
        <dbReference type="ARBA" id="ARBA00022801"/>
    </source>
</evidence>
<keyword evidence="5" id="KW-0378">Hydrolase</keyword>
<evidence type="ECO:0000256" key="7">
    <source>
        <dbReference type="ARBA" id="ARBA00023134"/>
    </source>
</evidence>
<accession>A0AAN7ZT56</accession>
<comment type="subcellular location">
    <subcellularLocation>
        <location evidence="1">Cytoplasm</location>
    </subcellularLocation>
</comment>
<dbReference type="EMBL" id="JAVRQU010000012">
    <property type="protein sequence ID" value="KAK5696635.1"/>
    <property type="molecule type" value="Genomic_DNA"/>
</dbReference>
<sequence>MKLDSQSTQATVRSKGLDLPKLWAEEKAKRKPAAAFVVIGHVDHGKSTLMGRLLLDTGAVSQRDVNKYQKQAAEMNKSSFALAWVMDTGDEERERGVTFDFAQHHFSTPKADFTILDAPGHRDFVPNMIGGASMADMAVLVVDANQLESGMKGQTKEHILLAKAVGLKKVVVAVNKLDAANPAWSQDLFEQVQADVRKLLLDSGFAEQDIKFVPCSGLGGANVVNAPKASSPAAWVSKAHFTLLQALERSIPPRIADQEVIRHPLRMQIVDVFRGGVTNPVSIAGRISSGSVQIGDIVTVRPSGEKATIRAIDVLDEAKDYAVAGQICSLHLSDIEAQHLRSGDLVCSLQHPVHGRRSVVLLIDVLEPLLPQPVDVHVGRLHVPATISQLVETVDGKGEQLKRRPRLLKAGQRARIKVSFEGSVPLVVGERVIVRTAGVTAAHGTVE</sequence>
<dbReference type="Proteomes" id="UP001310594">
    <property type="component" value="Unassembled WGS sequence"/>
</dbReference>
<dbReference type="FunFam" id="2.40.30.10:FF:000020">
    <property type="entry name" value="Translation elongation factor EF-1"/>
    <property type="match status" value="1"/>
</dbReference>
<protein>
    <recommendedName>
        <fullName evidence="10">Elongation factor 1 alpha-like protein</fullName>
    </recommendedName>
</protein>
<organism evidence="12 13">
    <name type="scientific">Elasticomyces elasticus</name>
    <dbReference type="NCBI Taxonomy" id="574655"/>
    <lineage>
        <taxon>Eukaryota</taxon>
        <taxon>Fungi</taxon>
        <taxon>Dikarya</taxon>
        <taxon>Ascomycota</taxon>
        <taxon>Pezizomycotina</taxon>
        <taxon>Dothideomycetes</taxon>
        <taxon>Dothideomycetidae</taxon>
        <taxon>Mycosphaerellales</taxon>
        <taxon>Teratosphaeriaceae</taxon>
        <taxon>Elasticomyces</taxon>
    </lineage>
</organism>
<evidence type="ECO:0000256" key="3">
    <source>
        <dbReference type="ARBA" id="ARBA00022490"/>
    </source>
</evidence>
<dbReference type="Gene3D" id="3.40.50.300">
    <property type="entry name" value="P-loop containing nucleotide triphosphate hydrolases"/>
    <property type="match status" value="1"/>
</dbReference>
<dbReference type="GO" id="GO:0003924">
    <property type="term" value="F:GTPase activity"/>
    <property type="evidence" value="ECO:0007669"/>
    <property type="project" value="InterPro"/>
</dbReference>
<dbReference type="Pfam" id="PF00009">
    <property type="entry name" value="GTP_EFTU"/>
    <property type="match status" value="1"/>
</dbReference>
<name>A0AAN7ZT56_9PEZI</name>
<keyword evidence="4" id="KW-0547">Nucleotide-binding</keyword>
<comment type="subunit">
    <text evidence="9">Component of the Dom34-Hbs1 complex, also named Pelota-HBS1L complex, composed of dom34 and hbs1.</text>
</comment>
<dbReference type="PROSITE" id="PS51722">
    <property type="entry name" value="G_TR_2"/>
    <property type="match status" value="1"/>
</dbReference>
<evidence type="ECO:0000256" key="9">
    <source>
        <dbReference type="ARBA" id="ARBA00063537"/>
    </source>
</evidence>
<dbReference type="InterPro" id="IPR027417">
    <property type="entry name" value="P-loop_NTPase"/>
</dbReference>
<evidence type="ECO:0000313" key="12">
    <source>
        <dbReference type="EMBL" id="KAK5696635.1"/>
    </source>
</evidence>
<evidence type="ECO:0000313" key="13">
    <source>
        <dbReference type="Proteomes" id="UP001310594"/>
    </source>
</evidence>
<proteinExistence type="inferred from homology"/>
<evidence type="ECO:0000256" key="4">
    <source>
        <dbReference type="ARBA" id="ARBA00022741"/>
    </source>
</evidence>
<keyword evidence="3" id="KW-0963">Cytoplasm</keyword>
<dbReference type="GO" id="GO:0005829">
    <property type="term" value="C:cytosol"/>
    <property type="evidence" value="ECO:0007669"/>
    <property type="project" value="GOC"/>
</dbReference>
<dbReference type="InterPro" id="IPR009000">
    <property type="entry name" value="Transl_B-barrel_sf"/>
</dbReference>
<dbReference type="GO" id="GO:0002184">
    <property type="term" value="P:cytoplasmic translational termination"/>
    <property type="evidence" value="ECO:0007669"/>
    <property type="project" value="UniProtKB-ARBA"/>
</dbReference>
<dbReference type="GO" id="GO:0005525">
    <property type="term" value="F:GTP binding"/>
    <property type="evidence" value="ECO:0007669"/>
    <property type="project" value="UniProtKB-KW"/>
</dbReference>
<dbReference type="InterPro" id="IPR009001">
    <property type="entry name" value="Transl_elong_EF1A/Init_IF2_C"/>
</dbReference>
<evidence type="ECO:0000259" key="11">
    <source>
        <dbReference type="PROSITE" id="PS51722"/>
    </source>
</evidence>
<feature type="domain" description="Tr-type G" evidence="11">
    <location>
        <begin position="31"/>
        <end position="259"/>
    </location>
</feature>
<evidence type="ECO:0000256" key="2">
    <source>
        <dbReference type="ARBA" id="ARBA00007249"/>
    </source>
</evidence>
<evidence type="ECO:0000256" key="8">
    <source>
        <dbReference type="ARBA" id="ARBA00049117"/>
    </source>
</evidence>
<keyword evidence="7" id="KW-0342">GTP-binding</keyword>
<dbReference type="InterPro" id="IPR050100">
    <property type="entry name" value="TRAFAC_GTPase_members"/>
</dbReference>
<gene>
    <name evidence="12" type="ORF">LTR97_007939</name>
</gene>
<evidence type="ECO:0000256" key="10">
    <source>
        <dbReference type="ARBA" id="ARBA00074866"/>
    </source>
</evidence>
<keyword evidence="6" id="KW-0648">Protein biosynthesis</keyword>
<dbReference type="CDD" id="cd16267">
    <property type="entry name" value="HBS1-like_II"/>
    <property type="match status" value="1"/>
</dbReference>
<evidence type="ECO:0000256" key="6">
    <source>
        <dbReference type="ARBA" id="ARBA00022917"/>
    </source>
</evidence>
<dbReference type="PRINTS" id="PR00315">
    <property type="entry name" value="ELONGATNFCT"/>
</dbReference>
<dbReference type="NCBIfam" id="TIGR00231">
    <property type="entry name" value="small_GTP"/>
    <property type="match status" value="1"/>
</dbReference>
<dbReference type="SUPFAM" id="SSF50447">
    <property type="entry name" value="Translation proteins"/>
    <property type="match status" value="1"/>
</dbReference>
<dbReference type="InterPro" id="IPR005225">
    <property type="entry name" value="Small_GTP-bd"/>
</dbReference>
<comment type="catalytic activity">
    <reaction evidence="8">
        <text>GTP + H2O = GDP + phosphate + H(+)</text>
        <dbReference type="Rhea" id="RHEA:19669"/>
        <dbReference type="ChEBI" id="CHEBI:15377"/>
        <dbReference type="ChEBI" id="CHEBI:15378"/>
        <dbReference type="ChEBI" id="CHEBI:37565"/>
        <dbReference type="ChEBI" id="CHEBI:43474"/>
        <dbReference type="ChEBI" id="CHEBI:58189"/>
    </reaction>
    <physiologicalReaction direction="left-to-right" evidence="8">
        <dbReference type="Rhea" id="RHEA:19670"/>
    </physiologicalReaction>
</comment>
<evidence type="ECO:0000256" key="1">
    <source>
        <dbReference type="ARBA" id="ARBA00004496"/>
    </source>
</evidence>
<dbReference type="SUPFAM" id="SSF52540">
    <property type="entry name" value="P-loop containing nucleoside triphosphate hydrolases"/>
    <property type="match status" value="1"/>
</dbReference>
<comment type="similarity">
    <text evidence="2">Belongs to the TRAFAC class translation factor GTPase superfamily. Classic translation factor GTPase family. EF-Tu/EF-1A subfamily.</text>
</comment>
<dbReference type="PANTHER" id="PTHR23115">
    <property type="entry name" value="TRANSLATION FACTOR"/>
    <property type="match status" value="1"/>
</dbReference>
<dbReference type="InterPro" id="IPR000795">
    <property type="entry name" value="T_Tr_GTP-bd_dom"/>
</dbReference>
<dbReference type="AlphaFoldDB" id="A0AAN7ZT56"/>